<proteinExistence type="predicted"/>
<keyword evidence="2" id="KW-1185">Reference proteome</keyword>
<accession>A0ACA9S1E8</accession>
<evidence type="ECO:0000313" key="2">
    <source>
        <dbReference type="Proteomes" id="UP000789920"/>
    </source>
</evidence>
<organism evidence="1 2">
    <name type="scientific">Racocetra persica</name>
    <dbReference type="NCBI Taxonomy" id="160502"/>
    <lineage>
        <taxon>Eukaryota</taxon>
        <taxon>Fungi</taxon>
        <taxon>Fungi incertae sedis</taxon>
        <taxon>Mucoromycota</taxon>
        <taxon>Glomeromycotina</taxon>
        <taxon>Glomeromycetes</taxon>
        <taxon>Diversisporales</taxon>
        <taxon>Gigasporaceae</taxon>
        <taxon>Racocetra</taxon>
    </lineage>
</organism>
<dbReference type="Proteomes" id="UP000789920">
    <property type="component" value="Unassembled WGS sequence"/>
</dbReference>
<sequence>LLKQSQIISELAGKLRKEANKLISGEIETIDQVQLLKDLEQLRIAKSYMRGIRFANFYHVLNGEEPRSNTTEPFEVEK</sequence>
<name>A0ACA9S1E8_9GLOM</name>
<comment type="caution">
    <text evidence="1">The sequence shown here is derived from an EMBL/GenBank/DDBJ whole genome shotgun (WGS) entry which is preliminary data.</text>
</comment>
<feature type="non-terminal residue" evidence="1">
    <location>
        <position position="1"/>
    </location>
</feature>
<gene>
    <name evidence="1" type="ORF">RPERSI_LOCUS25521</name>
</gene>
<evidence type="ECO:0000313" key="1">
    <source>
        <dbReference type="EMBL" id="CAG8821158.1"/>
    </source>
</evidence>
<reference evidence="1" key="1">
    <citation type="submission" date="2021-06" db="EMBL/GenBank/DDBJ databases">
        <authorList>
            <person name="Kallberg Y."/>
            <person name="Tangrot J."/>
            <person name="Rosling A."/>
        </authorList>
    </citation>
    <scope>NUCLEOTIDE SEQUENCE</scope>
    <source>
        <strain evidence="1">MA461A</strain>
    </source>
</reference>
<dbReference type="EMBL" id="CAJVQC010084524">
    <property type="protein sequence ID" value="CAG8821158.1"/>
    <property type="molecule type" value="Genomic_DNA"/>
</dbReference>
<protein>
    <submittedName>
        <fullName evidence="1">29430_t:CDS:1</fullName>
    </submittedName>
</protein>